<proteinExistence type="inferred from homology"/>
<protein>
    <submittedName>
        <fullName evidence="2">Prevent-host-death family protein</fullName>
    </submittedName>
</protein>
<dbReference type="InterPro" id="IPR036165">
    <property type="entry name" value="YefM-like_sf"/>
</dbReference>
<evidence type="ECO:0000313" key="2">
    <source>
        <dbReference type="EMBL" id="MDR7303010.1"/>
    </source>
</evidence>
<dbReference type="NCBIfam" id="TIGR01552">
    <property type="entry name" value="phd_fam"/>
    <property type="match status" value="1"/>
</dbReference>
<evidence type="ECO:0000256" key="1">
    <source>
        <dbReference type="ARBA" id="ARBA00009981"/>
    </source>
</evidence>
<dbReference type="RefSeq" id="WP_310275032.1">
    <property type="nucleotide sequence ID" value="NZ_JAVDXW010000001.1"/>
</dbReference>
<comment type="similarity">
    <text evidence="1">Belongs to the phD/YefM antitoxin family.</text>
</comment>
<evidence type="ECO:0000313" key="3">
    <source>
        <dbReference type="Proteomes" id="UP001180845"/>
    </source>
</evidence>
<name>A0AAE4CM66_9ACTN</name>
<comment type="caution">
    <text evidence="2">The sequence shown here is derived from an EMBL/GenBank/DDBJ whole genome shotgun (WGS) entry which is preliminary data.</text>
</comment>
<organism evidence="2 3">
    <name type="scientific">Haloactinomyces albus</name>
    <dbReference type="NCBI Taxonomy" id="1352928"/>
    <lineage>
        <taxon>Bacteria</taxon>
        <taxon>Bacillati</taxon>
        <taxon>Actinomycetota</taxon>
        <taxon>Actinomycetes</taxon>
        <taxon>Actinopolysporales</taxon>
        <taxon>Actinopolysporaceae</taxon>
        <taxon>Haloactinomyces</taxon>
    </lineage>
</organism>
<gene>
    <name evidence="2" type="ORF">JOF55_003191</name>
</gene>
<dbReference type="EMBL" id="JAVDXW010000001">
    <property type="protein sequence ID" value="MDR7303010.1"/>
    <property type="molecule type" value="Genomic_DNA"/>
</dbReference>
<keyword evidence="3" id="KW-1185">Reference proteome</keyword>
<accession>A0AAE4CM66</accession>
<dbReference type="SUPFAM" id="SSF143120">
    <property type="entry name" value="YefM-like"/>
    <property type="match status" value="1"/>
</dbReference>
<reference evidence="2" key="1">
    <citation type="submission" date="2023-07" db="EMBL/GenBank/DDBJ databases">
        <title>Sequencing the genomes of 1000 actinobacteria strains.</title>
        <authorList>
            <person name="Klenk H.-P."/>
        </authorList>
    </citation>
    <scope>NUCLEOTIDE SEQUENCE</scope>
    <source>
        <strain evidence="2">DSM 45977</strain>
    </source>
</reference>
<dbReference type="AlphaFoldDB" id="A0AAE4CM66"/>
<dbReference type="Gene3D" id="3.40.1620.10">
    <property type="entry name" value="YefM-like domain"/>
    <property type="match status" value="1"/>
</dbReference>
<sequence>MTVEHEITQRDLRSRSGEIMDAVAHGETFVVTRSGTPIGELVPLRQRRVVSRAEFAAMSESAMVVDVERFRTDLDDAVDAEMRDPYGR</sequence>
<dbReference type="Proteomes" id="UP001180845">
    <property type="component" value="Unassembled WGS sequence"/>
</dbReference>